<dbReference type="GO" id="GO:0003677">
    <property type="term" value="F:DNA binding"/>
    <property type="evidence" value="ECO:0007669"/>
    <property type="project" value="InterPro"/>
</dbReference>
<dbReference type="InterPro" id="IPR002941">
    <property type="entry name" value="DNA_methylase_N4/N6"/>
</dbReference>
<dbReference type="GO" id="GO:0008170">
    <property type="term" value="F:N-methyltransferase activity"/>
    <property type="evidence" value="ECO:0007669"/>
    <property type="project" value="InterPro"/>
</dbReference>
<name>A0A9D2SEY1_9FIRM</name>
<evidence type="ECO:0000313" key="7">
    <source>
        <dbReference type="EMBL" id="HJB98220.1"/>
    </source>
</evidence>
<evidence type="ECO:0000313" key="8">
    <source>
        <dbReference type="Proteomes" id="UP000826793"/>
    </source>
</evidence>
<dbReference type="EMBL" id="DWXG01000050">
    <property type="protein sequence ID" value="HJB98220.1"/>
    <property type="molecule type" value="Genomic_DNA"/>
</dbReference>
<keyword evidence="4" id="KW-0949">S-adenosyl-L-methionine</keyword>
<evidence type="ECO:0000256" key="1">
    <source>
        <dbReference type="ARBA" id="ARBA00006594"/>
    </source>
</evidence>
<reference evidence="7" key="1">
    <citation type="journal article" date="2021" name="PeerJ">
        <title>Extensive microbial diversity within the chicken gut microbiome revealed by metagenomics and culture.</title>
        <authorList>
            <person name="Gilroy R."/>
            <person name="Ravi A."/>
            <person name="Getino M."/>
            <person name="Pursley I."/>
            <person name="Horton D.L."/>
            <person name="Alikhan N.F."/>
            <person name="Baker D."/>
            <person name="Gharbi K."/>
            <person name="Hall N."/>
            <person name="Watson M."/>
            <person name="Adriaenssens E.M."/>
            <person name="Foster-Nyarko E."/>
            <person name="Jarju S."/>
            <person name="Secka A."/>
            <person name="Antonio M."/>
            <person name="Oren A."/>
            <person name="Chaudhuri R.R."/>
            <person name="La Ragione R."/>
            <person name="Hildebrand F."/>
            <person name="Pallen M.J."/>
        </authorList>
    </citation>
    <scope>NUCLEOTIDE SEQUENCE</scope>
    <source>
        <strain evidence="7">CHK185-1770</strain>
    </source>
</reference>
<dbReference type="Pfam" id="PF01555">
    <property type="entry name" value="N6_N4_Mtase"/>
    <property type="match status" value="2"/>
</dbReference>
<feature type="domain" description="DNA methylase N-4/N-6" evidence="6">
    <location>
        <begin position="152"/>
        <end position="227"/>
    </location>
</feature>
<keyword evidence="3" id="KW-0808">Transferase</keyword>
<dbReference type="InterPro" id="IPR029063">
    <property type="entry name" value="SAM-dependent_MTases_sf"/>
</dbReference>
<dbReference type="Gene3D" id="3.40.50.150">
    <property type="entry name" value="Vaccinia Virus protein VP39"/>
    <property type="match status" value="1"/>
</dbReference>
<evidence type="ECO:0000256" key="3">
    <source>
        <dbReference type="ARBA" id="ARBA00022679"/>
    </source>
</evidence>
<comment type="similarity">
    <text evidence="1">Belongs to the N(4)/N(6)-methyltransferase family.</text>
</comment>
<proteinExistence type="inferred from homology"/>
<dbReference type="Proteomes" id="UP000826793">
    <property type="component" value="Unassembled WGS sequence"/>
</dbReference>
<dbReference type="SUPFAM" id="SSF53335">
    <property type="entry name" value="S-adenosyl-L-methionine-dependent methyltransferases"/>
    <property type="match status" value="1"/>
</dbReference>
<dbReference type="AlphaFoldDB" id="A0A9D2SEY1"/>
<dbReference type="GO" id="GO:0032259">
    <property type="term" value="P:methylation"/>
    <property type="evidence" value="ECO:0007669"/>
    <property type="project" value="UniProtKB-KW"/>
</dbReference>
<dbReference type="InterPro" id="IPR002295">
    <property type="entry name" value="N4/N6-MTase_EcoPI_Mod-like"/>
</dbReference>
<gene>
    <name evidence="7" type="ORF">H9710_06535</name>
</gene>
<accession>A0A9D2SEY1</accession>
<evidence type="ECO:0000256" key="2">
    <source>
        <dbReference type="ARBA" id="ARBA00022603"/>
    </source>
</evidence>
<dbReference type="PROSITE" id="PS00092">
    <property type="entry name" value="N6_MTASE"/>
    <property type="match status" value="1"/>
</dbReference>
<dbReference type="InterPro" id="IPR002052">
    <property type="entry name" value="DNA_methylase_N6_adenine_CS"/>
</dbReference>
<dbReference type="PRINTS" id="PR00506">
    <property type="entry name" value="D21N6MTFRASE"/>
</dbReference>
<evidence type="ECO:0000256" key="5">
    <source>
        <dbReference type="ARBA" id="ARBA00022747"/>
    </source>
</evidence>
<dbReference type="GO" id="GO:0009307">
    <property type="term" value="P:DNA restriction-modification system"/>
    <property type="evidence" value="ECO:0007669"/>
    <property type="project" value="UniProtKB-KW"/>
</dbReference>
<comment type="caution">
    <text evidence="7">The sequence shown here is derived from an EMBL/GenBank/DDBJ whole genome shotgun (WGS) entry which is preliminary data.</text>
</comment>
<keyword evidence="5" id="KW-0680">Restriction system</keyword>
<evidence type="ECO:0000259" key="6">
    <source>
        <dbReference type="Pfam" id="PF01555"/>
    </source>
</evidence>
<reference evidence="7" key="2">
    <citation type="submission" date="2021-04" db="EMBL/GenBank/DDBJ databases">
        <authorList>
            <person name="Gilroy R."/>
        </authorList>
    </citation>
    <scope>NUCLEOTIDE SEQUENCE</scope>
    <source>
        <strain evidence="7">CHK185-1770</strain>
    </source>
</reference>
<feature type="domain" description="DNA methylase N-4/N-6" evidence="6">
    <location>
        <begin position="398"/>
        <end position="509"/>
    </location>
</feature>
<evidence type="ECO:0000256" key="4">
    <source>
        <dbReference type="ARBA" id="ARBA00022691"/>
    </source>
</evidence>
<protein>
    <submittedName>
        <fullName evidence="7">Site-specific DNA-methyltransferase</fullName>
    </submittedName>
</protein>
<keyword evidence="2" id="KW-0489">Methyltransferase</keyword>
<organism evidence="7 8">
    <name type="scientific">Candidatus Acutalibacter pullicola</name>
    <dbReference type="NCBI Taxonomy" id="2838417"/>
    <lineage>
        <taxon>Bacteria</taxon>
        <taxon>Bacillati</taxon>
        <taxon>Bacillota</taxon>
        <taxon>Clostridia</taxon>
        <taxon>Eubacteriales</taxon>
        <taxon>Acutalibacteraceae</taxon>
        <taxon>Acutalibacter</taxon>
    </lineage>
</organism>
<sequence>MANIRETIAEVEKLNPALARQLKKYVKDHSYGLVYENNLPEAVRLYTKLPAVGDTVNLLPPRGQEEKPENKVSWIVKSIQGEETVLERDGETRTQPLADLVTLVSYRDVIYPGLRELDRIERGKPDDPYHVVIDAENYHALEALAYCMPGKVDCIYIDPPYNTGAKDWKYNNNYVESTDQYRHSKWLAFMERRLKLARQLLNPQDSVLIVTIDEKEYLRLGLLLEQLFPEATIQMVSDVINPAGVVRKGQLSRSNEFLYFVMFGDAVPGVLPDVENSSRQKALVWNTLRRHDLASRRGTVKGGTAQFYPIYVDNTTHRIVGVGDPIGPEVDRHSVPDRPGCVTVFPIRDDGTEMNWGLVGEEMLERLSKGYVKVGKYTPKKPQPYPIAYLTSGYIADIESGRAVIVGYEENGAVRCSYREQHGIKPTTVWNLKSHNANSYGSALLENILGEKRFSFPKSLYSVKDCLSLFLANKPRALVVDFFAGSGTTLHAVHLLNAEDGGQRRCICVTNNEVSAEEAKQFTKSGLRQGDPAWEAHGIAQYVTWPRTKCAIEGKRPDGTPLEGTYLGTNRPLAQGFSANALFCQLTYESAWPIRLDRAFDAIAPLLWMQAGCTGPILRRIGKSYLTTDTYGVLFDYNQASKFCDKVKSTPSIQTVYVVTDDQRRYSNMCKRLPTVQVHRLYETYLRTFEICGEGGLD</sequence>